<gene>
    <name evidence="11" type="ORF">GH984_00890</name>
</gene>
<keyword evidence="6 9" id="KW-0133">Cell shape</keyword>
<feature type="active site" description="Nucleophile" evidence="9">
    <location>
        <position position="137"/>
    </location>
</feature>
<dbReference type="Pfam" id="PF03734">
    <property type="entry name" value="YkuD"/>
    <property type="match status" value="1"/>
</dbReference>
<dbReference type="InterPro" id="IPR005490">
    <property type="entry name" value="LD_TPept_cat_dom"/>
</dbReference>
<proteinExistence type="inferred from homology"/>
<keyword evidence="3" id="KW-0328">Glycosyltransferase</keyword>
<evidence type="ECO:0000259" key="10">
    <source>
        <dbReference type="PROSITE" id="PS52029"/>
    </source>
</evidence>
<dbReference type="AlphaFoldDB" id="A0A6N7QPG5"/>
<evidence type="ECO:0000256" key="1">
    <source>
        <dbReference type="ARBA" id="ARBA00004752"/>
    </source>
</evidence>
<dbReference type="GO" id="GO:0071972">
    <property type="term" value="F:peptidoglycan L,D-transpeptidase activity"/>
    <property type="evidence" value="ECO:0007669"/>
    <property type="project" value="TreeGrafter"/>
</dbReference>
<dbReference type="PANTHER" id="PTHR30582">
    <property type="entry name" value="L,D-TRANSPEPTIDASE"/>
    <property type="match status" value="1"/>
</dbReference>
<organism evidence="11 12">
    <name type="scientific">Spiribacter salilacus</name>
    <dbReference type="NCBI Taxonomy" id="2664894"/>
    <lineage>
        <taxon>Bacteria</taxon>
        <taxon>Pseudomonadati</taxon>
        <taxon>Pseudomonadota</taxon>
        <taxon>Gammaproteobacteria</taxon>
        <taxon>Chromatiales</taxon>
        <taxon>Ectothiorhodospiraceae</taxon>
        <taxon>Spiribacter</taxon>
    </lineage>
</organism>
<sequence>MTQQNWVLVSLAEQTLTLYQGNNPQSNWPVATGKAGAGELRGSGGTPRGWHRVRLAIGATAPRGAVFVGRRWTGEIHTPTLHKAFPNRDWILSRVLWLTGLESGRNRGGQVDTLSRFIYIHGCPDEAPLGQPISHGCIRMGNDAVIALFDLIGTGTLVRIVEGA</sequence>
<evidence type="ECO:0000256" key="7">
    <source>
        <dbReference type="ARBA" id="ARBA00022984"/>
    </source>
</evidence>
<comment type="caution">
    <text evidence="11">The sequence shown here is derived from an EMBL/GenBank/DDBJ whole genome shotgun (WGS) entry which is preliminary data.</text>
</comment>
<name>A0A6N7QPG5_9GAMM</name>
<dbReference type="PANTHER" id="PTHR30582:SF24">
    <property type="entry name" value="L,D-TRANSPEPTIDASE ERFK_SRFK-RELATED"/>
    <property type="match status" value="1"/>
</dbReference>
<evidence type="ECO:0000256" key="6">
    <source>
        <dbReference type="ARBA" id="ARBA00022960"/>
    </source>
</evidence>
<dbReference type="UniPathway" id="UPA00219"/>
<comment type="pathway">
    <text evidence="1 9">Cell wall biogenesis; peptidoglycan biosynthesis.</text>
</comment>
<keyword evidence="4" id="KW-0808">Transferase</keyword>
<keyword evidence="5" id="KW-0378">Hydrolase</keyword>
<dbReference type="PROSITE" id="PS52029">
    <property type="entry name" value="LD_TPASE"/>
    <property type="match status" value="1"/>
</dbReference>
<reference evidence="11 12" key="1">
    <citation type="submission" date="2019-11" db="EMBL/GenBank/DDBJ databases">
        <authorList>
            <person name="Zhang X.Y."/>
        </authorList>
    </citation>
    <scope>NUCLEOTIDE SEQUENCE [LARGE SCALE GENOMIC DNA]</scope>
    <source>
        <strain evidence="11 12">C176</strain>
    </source>
</reference>
<dbReference type="GO" id="GO:0005576">
    <property type="term" value="C:extracellular region"/>
    <property type="evidence" value="ECO:0007669"/>
    <property type="project" value="TreeGrafter"/>
</dbReference>
<dbReference type="InterPro" id="IPR038063">
    <property type="entry name" value="Transpep_catalytic_dom"/>
</dbReference>
<evidence type="ECO:0000313" key="12">
    <source>
        <dbReference type="Proteomes" id="UP000433788"/>
    </source>
</evidence>
<keyword evidence="8 9" id="KW-0961">Cell wall biogenesis/degradation</keyword>
<evidence type="ECO:0000256" key="8">
    <source>
        <dbReference type="ARBA" id="ARBA00023316"/>
    </source>
</evidence>
<dbReference type="SUPFAM" id="SSF141523">
    <property type="entry name" value="L,D-transpeptidase catalytic domain-like"/>
    <property type="match status" value="1"/>
</dbReference>
<feature type="domain" description="L,D-TPase catalytic" evidence="10">
    <location>
        <begin position="5"/>
        <end position="161"/>
    </location>
</feature>
<evidence type="ECO:0000256" key="5">
    <source>
        <dbReference type="ARBA" id="ARBA00022801"/>
    </source>
</evidence>
<dbReference type="InterPro" id="IPR050979">
    <property type="entry name" value="LD-transpeptidase"/>
</dbReference>
<dbReference type="EMBL" id="WJPP01000001">
    <property type="protein sequence ID" value="MRH77269.1"/>
    <property type="molecule type" value="Genomic_DNA"/>
</dbReference>
<dbReference type="Gene3D" id="2.40.440.10">
    <property type="entry name" value="L,D-transpeptidase catalytic domain-like"/>
    <property type="match status" value="1"/>
</dbReference>
<accession>A0A6N7QPG5</accession>
<evidence type="ECO:0000256" key="2">
    <source>
        <dbReference type="ARBA" id="ARBA00005992"/>
    </source>
</evidence>
<dbReference type="GO" id="GO:0016757">
    <property type="term" value="F:glycosyltransferase activity"/>
    <property type="evidence" value="ECO:0007669"/>
    <property type="project" value="UniProtKB-KW"/>
</dbReference>
<evidence type="ECO:0000256" key="9">
    <source>
        <dbReference type="PROSITE-ProRule" id="PRU01373"/>
    </source>
</evidence>
<feature type="active site" description="Proton donor/acceptor" evidence="9">
    <location>
        <position position="121"/>
    </location>
</feature>
<comment type="similarity">
    <text evidence="2">Belongs to the YkuD family.</text>
</comment>
<dbReference type="GO" id="GO:0071555">
    <property type="term" value="P:cell wall organization"/>
    <property type="evidence" value="ECO:0007669"/>
    <property type="project" value="UniProtKB-UniRule"/>
</dbReference>
<evidence type="ECO:0000313" key="11">
    <source>
        <dbReference type="EMBL" id="MRH77269.1"/>
    </source>
</evidence>
<evidence type="ECO:0000256" key="4">
    <source>
        <dbReference type="ARBA" id="ARBA00022679"/>
    </source>
</evidence>
<evidence type="ECO:0000256" key="3">
    <source>
        <dbReference type="ARBA" id="ARBA00022676"/>
    </source>
</evidence>
<protein>
    <submittedName>
        <fullName evidence="11">L,D-transpeptidase family protein</fullName>
    </submittedName>
</protein>
<keyword evidence="7 9" id="KW-0573">Peptidoglycan synthesis</keyword>
<dbReference type="CDD" id="cd16913">
    <property type="entry name" value="YkuD_like"/>
    <property type="match status" value="1"/>
</dbReference>
<dbReference type="GO" id="GO:0018104">
    <property type="term" value="P:peptidoglycan-protein cross-linking"/>
    <property type="evidence" value="ECO:0007669"/>
    <property type="project" value="TreeGrafter"/>
</dbReference>
<dbReference type="Proteomes" id="UP000433788">
    <property type="component" value="Unassembled WGS sequence"/>
</dbReference>
<dbReference type="GO" id="GO:0008360">
    <property type="term" value="P:regulation of cell shape"/>
    <property type="evidence" value="ECO:0007669"/>
    <property type="project" value="UniProtKB-UniRule"/>
</dbReference>
<keyword evidence="12" id="KW-1185">Reference proteome</keyword>